<organism evidence="2 3">
    <name type="scientific">Rhodothermus profundi</name>
    <dbReference type="NCBI Taxonomy" id="633813"/>
    <lineage>
        <taxon>Bacteria</taxon>
        <taxon>Pseudomonadati</taxon>
        <taxon>Rhodothermota</taxon>
        <taxon>Rhodothermia</taxon>
        <taxon>Rhodothermales</taxon>
        <taxon>Rhodothermaceae</taxon>
        <taxon>Rhodothermus</taxon>
    </lineage>
</organism>
<keyword evidence="3" id="KW-1185">Reference proteome</keyword>
<dbReference type="AlphaFoldDB" id="A0A1M6RDL0"/>
<name>A0A1M6RDL0_9BACT</name>
<accession>A0A1M6RDL0</accession>
<gene>
    <name evidence="2" type="ORF">SAMN04488087_0802</name>
</gene>
<dbReference type="STRING" id="633813.SAMN04488087_0802"/>
<evidence type="ECO:0000256" key="1">
    <source>
        <dbReference type="SAM" id="Phobius"/>
    </source>
</evidence>
<feature type="transmembrane region" description="Helical" evidence="1">
    <location>
        <begin position="26"/>
        <end position="43"/>
    </location>
</feature>
<evidence type="ECO:0000313" key="2">
    <source>
        <dbReference type="EMBL" id="SHK30480.1"/>
    </source>
</evidence>
<keyword evidence="1" id="KW-1133">Transmembrane helix</keyword>
<feature type="transmembrane region" description="Helical" evidence="1">
    <location>
        <begin position="81"/>
        <end position="99"/>
    </location>
</feature>
<evidence type="ECO:0000313" key="3">
    <source>
        <dbReference type="Proteomes" id="UP000185812"/>
    </source>
</evidence>
<keyword evidence="1" id="KW-0812">Transmembrane</keyword>
<keyword evidence="1" id="KW-0472">Membrane</keyword>
<dbReference type="Proteomes" id="UP000185812">
    <property type="component" value="Unassembled WGS sequence"/>
</dbReference>
<sequence length="142" mass="15259">MFKPFVTSPTKPLCAMKFSTLKIGRILYGITFVIFGVNHFINASTLSNIVPIPGGVFWVYVTGLAMLAAAIAILTGKQARLACQLLGILLFIFVLTIHLPTMINQGIMAGLTNFLKDLALGGAAWVIAETYAEQPQQTEAAS</sequence>
<dbReference type="EMBL" id="FRAU01000002">
    <property type="protein sequence ID" value="SHK30480.1"/>
    <property type="molecule type" value="Genomic_DNA"/>
</dbReference>
<proteinExistence type="predicted"/>
<feature type="transmembrane region" description="Helical" evidence="1">
    <location>
        <begin position="55"/>
        <end position="74"/>
    </location>
</feature>
<reference evidence="3" key="1">
    <citation type="submission" date="2016-11" db="EMBL/GenBank/DDBJ databases">
        <authorList>
            <person name="Varghese N."/>
            <person name="Submissions S."/>
        </authorList>
    </citation>
    <scope>NUCLEOTIDE SEQUENCE [LARGE SCALE GENOMIC DNA]</scope>
    <source>
        <strain evidence="3">DSM 22212</strain>
    </source>
</reference>
<protein>
    <submittedName>
        <fullName evidence="2">DoxX protein</fullName>
    </submittedName>
</protein>